<keyword evidence="3" id="KW-1003">Cell membrane</keyword>
<evidence type="ECO:0000256" key="7">
    <source>
        <dbReference type="RuleBase" id="RU003879"/>
    </source>
</evidence>
<dbReference type="Proteomes" id="UP000192393">
    <property type="component" value="Unassembled WGS sequence"/>
</dbReference>
<evidence type="ECO:0000256" key="6">
    <source>
        <dbReference type="ARBA" id="ARBA00023136"/>
    </source>
</evidence>
<evidence type="ECO:0000313" key="10">
    <source>
        <dbReference type="EMBL" id="SMC45617.1"/>
    </source>
</evidence>
<keyword evidence="5 9" id="KW-1133">Transmembrane helix</keyword>
<evidence type="ECO:0000256" key="1">
    <source>
        <dbReference type="ARBA" id="ARBA00004162"/>
    </source>
</evidence>
<dbReference type="Pfam" id="PF02472">
    <property type="entry name" value="ExbD"/>
    <property type="match status" value="1"/>
</dbReference>
<evidence type="ECO:0000256" key="2">
    <source>
        <dbReference type="ARBA" id="ARBA00005811"/>
    </source>
</evidence>
<evidence type="ECO:0000313" key="11">
    <source>
        <dbReference type="Proteomes" id="UP000192393"/>
    </source>
</evidence>
<organism evidence="10 11">
    <name type="scientific">Moheibacter sediminis</name>
    <dbReference type="NCBI Taxonomy" id="1434700"/>
    <lineage>
        <taxon>Bacteria</taxon>
        <taxon>Pseudomonadati</taxon>
        <taxon>Bacteroidota</taxon>
        <taxon>Flavobacteriia</taxon>
        <taxon>Flavobacteriales</taxon>
        <taxon>Weeksellaceae</taxon>
        <taxon>Moheibacter</taxon>
    </lineage>
</organism>
<evidence type="ECO:0000256" key="4">
    <source>
        <dbReference type="ARBA" id="ARBA00022692"/>
    </source>
</evidence>
<protein>
    <submittedName>
        <fullName evidence="10">Biopolymer transport protein ExbD</fullName>
    </submittedName>
</protein>
<keyword evidence="7" id="KW-0813">Transport</keyword>
<comment type="subcellular location">
    <subcellularLocation>
        <location evidence="1">Cell membrane</location>
        <topology evidence="1">Single-pass membrane protein</topology>
    </subcellularLocation>
    <subcellularLocation>
        <location evidence="7">Cell membrane</location>
        <topology evidence="7">Single-pass type II membrane protein</topology>
    </subcellularLocation>
</comment>
<evidence type="ECO:0000256" key="9">
    <source>
        <dbReference type="SAM" id="Phobius"/>
    </source>
</evidence>
<keyword evidence="6 9" id="KW-0472">Membrane</keyword>
<dbReference type="PANTHER" id="PTHR30558">
    <property type="entry name" value="EXBD MEMBRANE COMPONENT OF PMF-DRIVEN MACROMOLECULE IMPORT SYSTEM"/>
    <property type="match status" value="1"/>
</dbReference>
<name>A0A1W1ZB58_9FLAO</name>
<dbReference type="STRING" id="1434700.SAMN06296427_102346"/>
<dbReference type="GO" id="GO:0005886">
    <property type="term" value="C:plasma membrane"/>
    <property type="evidence" value="ECO:0007669"/>
    <property type="project" value="UniProtKB-SubCell"/>
</dbReference>
<dbReference type="OrthoDB" id="952702at2"/>
<evidence type="ECO:0000256" key="8">
    <source>
        <dbReference type="SAM" id="MobiDB-lite"/>
    </source>
</evidence>
<dbReference type="AlphaFoldDB" id="A0A1W1ZB58"/>
<gene>
    <name evidence="10" type="ORF">SAMN06296427_102346</name>
</gene>
<dbReference type="EMBL" id="FWXS01000002">
    <property type="protein sequence ID" value="SMC45617.1"/>
    <property type="molecule type" value="Genomic_DNA"/>
</dbReference>
<keyword evidence="11" id="KW-1185">Reference proteome</keyword>
<proteinExistence type="inferred from homology"/>
<reference evidence="11" key="1">
    <citation type="submission" date="2017-04" db="EMBL/GenBank/DDBJ databases">
        <authorList>
            <person name="Varghese N."/>
            <person name="Submissions S."/>
        </authorList>
    </citation>
    <scope>NUCLEOTIDE SEQUENCE [LARGE SCALE GENOMIC DNA]</scope>
    <source>
        <strain evidence="11">CGMCC 1.12708</strain>
    </source>
</reference>
<evidence type="ECO:0000256" key="3">
    <source>
        <dbReference type="ARBA" id="ARBA00022475"/>
    </source>
</evidence>
<dbReference type="GO" id="GO:0022857">
    <property type="term" value="F:transmembrane transporter activity"/>
    <property type="evidence" value="ECO:0007669"/>
    <property type="project" value="InterPro"/>
</dbReference>
<keyword evidence="7" id="KW-0653">Protein transport</keyword>
<dbReference type="PANTHER" id="PTHR30558:SF3">
    <property type="entry name" value="BIOPOLYMER TRANSPORT PROTEIN EXBD-RELATED"/>
    <property type="match status" value="1"/>
</dbReference>
<feature type="transmembrane region" description="Helical" evidence="9">
    <location>
        <begin position="29"/>
        <end position="46"/>
    </location>
</feature>
<dbReference type="InterPro" id="IPR003400">
    <property type="entry name" value="ExbD"/>
</dbReference>
<keyword evidence="4 7" id="KW-0812">Transmembrane</keyword>
<comment type="similarity">
    <text evidence="2 7">Belongs to the ExbD/TolR family.</text>
</comment>
<feature type="region of interest" description="Disordered" evidence="8">
    <location>
        <begin position="1"/>
        <end position="20"/>
    </location>
</feature>
<evidence type="ECO:0000256" key="5">
    <source>
        <dbReference type="ARBA" id="ARBA00022989"/>
    </source>
</evidence>
<dbReference type="GO" id="GO:0015031">
    <property type="term" value="P:protein transport"/>
    <property type="evidence" value="ECO:0007669"/>
    <property type="project" value="UniProtKB-KW"/>
</dbReference>
<dbReference type="RefSeq" id="WP_084016496.1">
    <property type="nucleotide sequence ID" value="NZ_FWXS01000002.1"/>
</dbReference>
<accession>A0A1W1ZB58</accession>
<sequence length="181" mass="20453">MAQIEEKQSNDGGKVRAKKASTKVDMTPLADLGFLLITFFMFTTTFSKPNVMGLNMPPKNIEKNKPPEVKNENTLTLILGKDDKVYWHQLDKTLLTLDKISETNYSREGLREIIKTAKSNAPDKELFTIIIKPTDDATYENVVNTLDEMEITESTKYGIVDIPTWELDLYEQKSGTSSSNP</sequence>